<dbReference type="Proteomes" id="UP000807353">
    <property type="component" value="Unassembled WGS sequence"/>
</dbReference>
<proteinExistence type="predicted"/>
<evidence type="ECO:0000313" key="2">
    <source>
        <dbReference type="EMBL" id="KAF9455270.1"/>
    </source>
</evidence>
<evidence type="ECO:0000256" key="1">
    <source>
        <dbReference type="SAM" id="MobiDB-lite"/>
    </source>
</evidence>
<dbReference type="AlphaFoldDB" id="A0A9P5XT73"/>
<keyword evidence="3" id="KW-1185">Reference proteome</keyword>
<reference evidence="2" key="1">
    <citation type="submission" date="2020-11" db="EMBL/GenBank/DDBJ databases">
        <authorList>
            <consortium name="DOE Joint Genome Institute"/>
            <person name="Ahrendt S."/>
            <person name="Riley R."/>
            <person name="Andreopoulos W."/>
            <person name="Labutti K."/>
            <person name="Pangilinan J."/>
            <person name="Ruiz-Duenas F.J."/>
            <person name="Barrasa J.M."/>
            <person name="Sanchez-Garcia M."/>
            <person name="Camarero S."/>
            <person name="Miyauchi S."/>
            <person name="Serrano A."/>
            <person name="Linde D."/>
            <person name="Babiker R."/>
            <person name="Drula E."/>
            <person name="Ayuso-Fernandez I."/>
            <person name="Pacheco R."/>
            <person name="Padilla G."/>
            <person name="Ferreira P."/>
            <person name="Barriuso J."/>
            <person name="Kellner H."/>
            <person name="Castanera R."/>
            <person name="Alfaro M."/>
            <person name="Ramirez L."/>
            <person name="Pisabarro A.G."/>
            <person name="Kuo A."/>
            <person name="Tritt A."/>
            <person name="Lipzen A."/>
            <person name="He G."/>
            <person name="Yan M."/>
            <person name="Ng V."/>
            <person name="Cullen D."/>
            <person name="Martin F."/>
            <person name="Rosso M.-N."/>
            <person name="Henrissat B."/>
            <person name="Hibbett D."/>
            <person name="Martinez A.T."/>
            <person name="Grigoriev I.V."/>
        </authorList>
    </citation>
    <scope>NUCLEOTIDE SEQUENCE</scope>
    <source>
        <strain evidence="2">CBS 247.69</strain>
    </source>
</reference>
<organism evidence="2 3">
    <name type="scientific">Collybia nuda</name>
    <dbReference type="NCBI Taxonomy" id="64659"/>
    <lineage>
        <taxon>Eukaryota</taxon>
        <taxon>Fungi</taxon>
        <taxon>Dikarya</taxon>
        <taxon>Basidiomycota</taxon>
        <taxon>Agaricomycotina</taxon>
        <taxon>Agaricomycetes</taxon>
        <taxon>Agaricomycetidae</taxon>
        <taxon>Agaricales</taxon>
        <taxon>Tricholomatineae</taxon>
        <taxon>Clitocybaceae</taxon>
        <taxon>Collybia</taxon>
    </lineage>
</organism>
<feature type="compositionally biased region" description="Basic and acidic residues" evidence="1">
    <location>
        <begin position="27"/>
        <end position="41"/>
    </location>
</feature>
<feature type="region of interest" description="Disordered" evidence="1">
    <location>
        <begin position="1"/>
        <end position="50"/>
    </location>
</feature>
<sequence>MRKRAKAKNPKRELSPDEGVVRSASVTDEHFSDSPSQERHASRSTLSTESKTDTVYLEDVMDEHKRPIALVCEVMNPEYQDPMLVSQYIGLPKLLKGVLLSWSTAQGPGYFPFSFWPEDVPTLDMTAALSCMSFVQKGDYVNLARVDPILLGSKSIPAKSPRAIICIGQTPAICVMPVSTVVSNIIQPNSKNYKLLSGYPHGQEIDRVAGVLRMVFGHTKFNAPLAMNVLTFQTLPPKATSSPIRNFRGFGSSSTGSSSRASGSYFSSVRVYDAREVDFNLTRDIDKMESLPLFEEEIPAGSFAVVGHSISSYEDSVPGEYGLSFNILWVILLGCP</sequence>
<dbReference type="EMBL" id="MU150830">
    <property type="protein sequence ID" value="KAF9455270.1"/>
    <property type="molecule type" value="Genomic_DNA"/>
</dbReference>
<gene>
    <name evidence="2" type="ORF">BDZ94DRAFT_1316425</name>
</gene>
<comment type="caution">
    <text evidence="2">The sequence shown here is derived from an EMBL/GenBank/DDBJ whole genome shotgun (WGS) entry which is preliminary data.</text>
</comment>
<name>A0A9P5XT73_9AGAR</name>
<protein>
    <submittedName>
        <fullName evidence="2">Uncharacterized protein</fullName>
    </submittedName>
</protein>
<accession>A0A9P5XT73</accession>
<evidence type="ECO:0000313" key="3">
    <source>
        <dbReference type="Proteomes" id="UP000807353"/>
    </source>
</evidence>
<dbReference type="OrthoDB" id="3063746at2759"/>